<evidence type="ECO:0000313" key="2">
    <source>
        <dbReference type="EMBL" id="TBX67565.1"/>
    </source>
</evidence>
<evidence type="ECO:0000313" key="3">
    <source>
        <dbReference type="Proteomes" id="UP000293300"/>
    </source>
</evidence>
<dbReference type="EMBL" id="SJPE01000011">
    <property type="protein sequence ID" value="TBX67565.1"/>
    <property type="molecule type" value="Genomic_DNA"/>
</dbReference>
<protein>
    <submittedName>
        <fullName evidence="2">Uncharacterized protein</fullName>
    </submittedName>
</protein>
<evidence type="ECO:0000256" key="1">
    <source>
        <dbReference type="SAM" id="Phobius"/>
    </source>
</evidence>
<proteinExistence type="predicted"/>
<keyword evidence="1" id="KW-0472">Membrane</keyword>
<reference evidence="2 3" key="1">
    <citation type="submission" date="2019-02" db="EMBL/GenBank/DDBJ databases">
        <title>Flavobacterium sp. RD-2-33 isolated from forest soil.</title>
        <authorList>
            <person name="Chaudhary D.K."/>
        </authorList>
    </citation>
    <scope>NUCLEOTIDE SEQUENCE [LARGE SCALE GENOMIC DNA]</scope>
    <source>
        <strain evidence="2 3">RD-2-33</strain>
    </source>
</reference>
<name>A0A4V2L4P5_9FLAO</name>
<dbReference type="Proteomes" id="UP000293300">
    <property type="component" value="Unassembled WGS sequence"/>
</dbReference>
<comment type="caution">
    <text evidence="2">The sequence shown here is derived from an EMBL/GenBank/DDBJ whole genome shotgun (WGS) entry which is preliminary data.</text>
</comment>
<feature type="transmembrane region" description="Helical" evidence="1">
    <location>
        <begin position="61"/>
        <end position="80"/>
    </location>
</feature>
<keyword evidence="1" id="KW-0812">Transmembrane</keyword>
<keyword evidence="1" id="KW-1133">Transmembrane helix</keyword>
<dbReference type="RefSeq" id="WP_131476443.1">
    <property type="nucleotide sequence ID" value="NZ_SJPE01000011.1"/>
</dbReference>
<gene>
    <name evidence="2" type="ORF">EZL74_09860</name>
</gene>
<sequence length="126" mass="14015">MAKNKLNLTAIKYTAAGYFILIATLNLAVTVWNSKANAWQDVLILAMVSLPLLINKKWLYLGYGILLSLISLTILTAYIATYYDTASNNFLAYFVLGCFIHLFTLGCALALVYVGIYDLKKNYNGV</sequence>
<keyword evidence="3" id="KW-1185">Reference proteome</keyword>
<dbReference type="AlphaFoldDB" id="A0A4V2L4P5"/>
<feature type="transmembrane region" description="Helical" evidence="1">
    <location>
        <begin position="12"/>
        <end position="32"/>
    </location>
</feature>
<accession>A0A4V2L4P5</accession>
<feature type="transmembrane region" description="Helical" evidence="1">
    <location>
        <begin position="92"/>
        <end position="116"/>
    </location>
</feature>
<organism evidence="2 3">
    <name type="scientific">Flavobacterium silvisoli</name>
    <dbReference type="NCBI Taxonomy" id="2529433"/>
    <lineage>
        <taxon>Bacteria</taxon>
        <taxon>Pseudomonadati</taxon>
        <taxon>Bacteroidota</taxon>
        <taxon>Flavobacteriia</taxon>
        <taxon>Flavobacteriales</taxon>
        <taxon>Flavobacteriaceae</taxon>
        <taxon>Flavobacterium</taxon>
    </lineage>
</organism>
<feature type="transmembrane region" description="Helical" evidence="1">
    <location>
        <begin position="38"/>
        <end position="54"/>
    </location>
</feature>